<evidence type="ECO:0008006" key="4">
    <source>
        <dbReference type="Google" id="ProtNLM"/>
    </source>
</evidence>
<accession>A0A0F4Z762</accession>
<reference evidence="2 3" key="1">
    <citation type="submission" date="2015-03" db="EMBL/GenBank/DDBJ databases">
        <authorList>
            <person name="Radwan O."/>
            <person name="Al-Naeli F.A."/>
            <person name="Rendon G.A."/>
            <person name="Fields C."/>
        </authorList>
    </citation>
    <scope>NUCLEOTIDE SEQUENCE [LARGE SCALE GENOMIC DNA]</scope>
    <source>
        <strain evidence="2">CR-DP1</strain>
    </source>
</reference>
<dbReference type="Proteomes" id="UP000033483">
    <property type="component" value="Unassembled WGS sequence"/>
</dbReference>
<organism evidence="2 3">
    <name type="scientific">Thielaviopsis punctulata</name>
    <dbReference type="NCBI Taxonomy" id="72032"/>
    <lineage>
        <taxon>Eukaryota</taxon>
        <taxon>Fungi</taxon>
        <taxon>Dikarya</taxon>
        <taxon>Ascomycota</taxon>
        <taxon>Pezizomycotina</taxon>
        <taxon>Sordariomycetes</taxon>
        <taxon>Hypocreomycetidae</taxon>
        <taxon>Microascales</taxon>
        <taxon>Ceratocystidaceae</taxon>
        <taxon>Thielaviopsis</taxon>
    </lineage>
</organism>
<dbReference type="PIRSF" id="PIRSF022603">
    <property type="entry name" value="UCP022603"/>
    <property type="match status" value="1"/>
</dbReference>
<protein>
    <recommendedName>
        <fullName evidence="4">Caffeine-induced death protein Cid2</fullName>
    </recommendedName>
</protein>
<comment type="similarity">
    <text evidence="1">Belongs to the MIX23 family.</text>
</comment>
<evidence type="ECO:0000256" key="1">
    <source>
        <dbReference type="ARBA" id="ARBA00024204"/>
    </source>
</evidence>
<name>A0A0F4Z762_9PEZI</name>
<dbReference type="PANTHER" id="PTHR31905:SF2">
    <property type="entry name" value="PROTEIN MIX23"/>
    <property type="match status" value="1"/>
</dbReference>
<dbReference type="GO" id="GO:0005758">
    <property type="term" value="C:mitochondrial intermembrane space"/>
    <property type="evidence" value="ECO:0007669"/>
    <property type="project" value="InterPro"/>
</dbReference>
<sequence length="196" mass="22034">MDPQQPAVSASQLTPQFCFSISTLQDFLRLSRATIDDCIQQRLNSLATPSRHGFDPSSTNQIYAPNSATLDPALCAAFHERVLFPSWRARAEVLEYCAKVAASPDPDDPSAAARAEEMERNKKRVVDERLDPYSGRFFPTEARTERLASVLRLEQGVENIVRMRSWGVVRSKCAGAPFSGQEAYAEWEKKHTKRSR</sequence>
<dbReference type="InterPro" id="IPR016805">
    <property type="entry name" value="MIX23_fungal"/>
</dbReference>
<keyword evidence="3" id="KW-1185">Reference proteome</keyword>
<dbReference type="InterPro" id="IPR019171">
    <property type="entry name" value="MIX23"/>
</dbReference>
<dbReference type="AlphaFoldDB" id="A0A0F4Z762"/>
<dbReference type="PANTHER" id="PTHR31905">
    <property type="entry name" value="COILED-COIL DOMAIN-CONTAINING PROTEIN 58"/>
    <property type="match status" value="1"/>
</dbReference>
<dbReference type="OrthoDB" id="5593818at2759"/>
<gene>
    <name evidence="2" type="ORF">TD95_001372</name>
</gene>
<evidence type="ECO:0000313" key="2">
    <source>
        <dbReference type="EMBL" id="KKA26394.1"/>
    </source>
</evidence>
<proteinExistence type="inferred from homology"/>
<dbReference type="EMBL" id="LAEV01002193">
    <property type="protein sequence ID" value="KKA26394.1"/>
    <property type="molecule type" value="Genomic_DNA"/>
</dbReference>
<comment type="caution">
    <text evidence="2">The sequence shown here is derived from an EMBL/GenBank/DDBJ whole genome shotgun (WGS) entry which is preliminary data.</text>
</comment>
<dbReference type="Pfam" id="PF09774">
    <property type="entry name" value="MIX23"/>
    <property type="match status" value="1"/>
</dbReference>
<evidence type="ECO:0000313" key="3">
    <source>
        <dbReference type="Proteomes" id="UP000033483"/>
    </source>
</evidence>